<evidence type="ECO:0000313" key="5">
    <source>
        <dbReference type="EMBL" id="CAD8576030.1"/>
    </source>
</evidence>
<proteinExistence type="predicted"/>
<dbReference type="GO" id="GO:0009507">
    <property type="term" value="C:chloroplast"/>
    <property type="evidence" value="ECO:0007669"/>
    <property type="project" value="UniProtKB-SubCell"/>
</dbReference>
<organism evidence="5">
    <name type="scientific">Ostreococcus mediterraneus</name>
    <dbReference type="NCBI Taxonomy" id="1486918"/>
    <lineage>
        <taxon>Eukaryota</taxon>
        <taxon>Viridiplantae</taxon>
        <taxon>Chlorophyta</taxon>
        <taxon>Mamiellophyceae</taxon>
        <taxon>Mamiellales</taxon>
        <taxon>Bathycoccaceae</taxon>
        <taxon>Ostreococcus</taxon>
    </lineage>
</organism>
<gene>
    <name evidence="5" type="ORF">OMED0929_LOCUS475</name>
</gene>
<keyword evidence="4" id="KW-1133">Transmembrane helix</keyword>
<feature type="transmembrane region" description="Helical" evidence="4">
    <location>
        <begin position="120"/>
        <end position="138"/>
    </location>
</feature>
<dbReference type="SUPFAM" id="SSF103511">
    <property type="entry name" value="Chlorophyll a-b binding protein"/>
    <property type="match status" value="1"/>
</dbReference>
<dbReference type="Pfam" id="PF00504">
    <property type="entry name" value="Chloroa_b-bind"/>
    <property type="match status" value="1"/>
</dbReference>
<dbReference type="Gene3D" id="1.10.3460.10">
    <property type="entry name" value="Chlorophyll a/b binding protein domain"/>
    <property type="match status" value="1"/>
</dbReference>
<comment type="subcellular location">
    <subcellularLocation>
        <location evidence="1">Plastid</location>
        <location evidence="1">Chloroplast</location>
    </subcellularLocation>
</comment>
<sequence length="221" mass="23500">MMTMTTTQTACAMRTVMTTKSKAVRRASVARRAGEQEGQMNQQMEGGEIGLGGLEDMMDKADGGATPDFVKGLGIKELDDVFAILGSQTKGAELGQMLLTERFGEVLYRESGFTSTAEMINGRCAMIGFVLAVLNTFNGDLLEMIAKVPLAVIFVIATIAAASVVPKATPGGYFPDNVNNAAMTAYTGAKLDEVFTYKTELVNGRAAMLAMAFFLATATVF</sequence>
<evidence type="ECO:0000256" key="1">
    <source>
        <dbReference type="ARBA" id="ARBA00004229"/>
    </source>
</evidence>
<dbReference type="EMBL" id="HBEW01000575">
    <property type="protein sequence ID" value="CAD8576030.1"/>
    <property type="molecule type" value="Transcribed_RNA"/>
</dbReference>
<keyword evidence="2" id="KW-0150">Chloroplast</keyword>
<keyword evidence="4" id="KW-0812">Transmembrane</keyword>
<feature type="transmembrane region" description="Helical" evidence="4">
    <location>
        <begin position="144"/>
        <end position="165"/>
    </location>
</feature>
<protein>
    <submittedName>
        <fullName evidence="5">Uncharacterized protein</fullName>
    </submittedName>
</protein>
<accession>A0A7S0KD21</accession>
<dbReference type="AlphaFoldDB" id="A0A7S0KD21"/>
<dbReference type="InterPro" id="IPR022796">
    <property type="entry name" value="Chloroa_b-bind"/>
</dbReference>
<name>A0A7S0KD21_9CHLO</name>
<keyword evidence="4" id="KW-0472">Membrane</keyword>
<reference evidence="5" key="1">
    <citation type="submission" date="2021-01" db="EMBL/GenBank/DDBJ databases">
        <authorList>
            <person name="Corre E."/>
            <person name="Pelletier E."/>
            <person name="Niang G."/>
            <person name="Scheremetjew M."/>
            <person name="Finn R."/>
            <person name="Kale V."/>
            <person name="Holt S."/>
            <person name="Cochrane G."/>
            <person name="Meng A."/>
            <person name="Brown T."/>
            <person name="Cohen L."/>
        </authorList>
    </citation>
    <scope>NUCLEOTIDE SEQUENCE</scope>
    <source>
        <strain evidence="5">Clade-D-RCC2572</strain>
    </source>
</reference>
<evidence type="ECO:0000256" key="3">
    <source>
        <dbReference type="ARBA" id="ARBA00022640"/>
    </source>
</evidence>
<evidence type="ECO:0000256" key="4">
    <source>
        <dbReference type="SAM" id="Phobius"/>
    </source>
</evidence>
<evidence type="ECO:0000256" key="2">
    <source>
        <dbReference type="ARBA" id="ARBA00022528"/>
    </source>
</evidence>
<keyword evidence="3" id="KW-0934">Plastid</keyword>